<feature type="domain" description="Thiamine pyrophosphate enzyme N-terminal TPP-binding" evidence="3">
    <location>
        <begin position="3"/>
        <end position="105"/>
    </location>
</feature>
<dbReference type="Pfam" id="PF00205">
    <property type="entry name" value="TPP_enzyme_M"/>
    <property type="match status" value="1"/>
</dbReference>
<dbReference type="SUPFAM" id="SSF52467">
    <property type="entry name" value="DHS-like NAD/FAD-binding domain"/>
    <property type="match status" value="1"/>
</dbReference>
<dbReference type="SUPFAM" id="SSF52518">
    <property type="entry name" value="Thiamin diphosphate-binding fold (THDP-binding)"/>
    <property type="match status" value="1"/>
</dbReference>
<dbReference type="Pfam" id="PF02776">
    <property type="entry name" value="TPP_enzyme_N"/>
    <property type="match status" value="1"/>
</dbReference>
<dbReference type="InterPro" id="IPR029061">
    <property type="entry name" value="THDP-binding"/>
</dbReference>
<name>A0ABW7V504_STROI</name>
<gene>
    <name evidence="4" type="ORF">ACH49L_07825</name>
</gene>
<proteinExistence type="predicted"/>
<dbReference type="Gene3D" id="3.40.50.970">
    <property type="match status" value="1"/>
</dbReference>
<evidence type="ECO:0000259" key="2">
    <source>
        <dbReference type="Pfam" id="PF00205"/>
    </source>
</evidence>
<protein>
    <submittedName>
        <fullName evidence="4">Thiamine pyrophosphate-binding protein</fullName>
    </submittedName>
</protein>
<organism evidence="4 5">
    <name type="scientific">Streptomyces olivaceoviridis</name>
    <name type="common">Streptomyces corchorusii</name>
    <dbReference type="NCBI Taxonomy" id="1921"/>
    <lineage>
        <taxon>Bacteria</taxon>
        <taxon>Bacillati</taxon>
        <taxon>Actinomycetota</taxon>
        <taxon>Actinomycetes</taxon>
        <taxon>Kitasatosporales</taxon>
        <taxon>Streptomycetaceae</taxon>
        <taxon>Streptomyces</taxon>
    </lineage>
</organism>
<feature type="region of interest" description="Disordered" evidence="1">
    <location>
        <begin position="319"/>
        <end position="354"/>
    </location>
</feature>
<feature type="compositionally biased region" description="Gly residues" evidence="1">
    <location>
        <begin position="334"/>
        <end position="343"/>
    </location>
</feature>
<reference evidence="4 5" key="1">
    <citation type="submission" date="2024-10" db="EMBL/GenBank/DDBJ databases">
        <title>The Natural Products Discovery Center: Release of the First 8490 Sequenced Strains for Exploring Actinobacteria Biosynthetic Diversity.</title>
        <authorList>
            <person name="Kalkreuter E."/>
            <person name="Kautsar S.A."/>
            <person name="Yang D."/>
            <person name="Bader C.D."/>
            <person name="Teijaro C.N."/>
            <person name="Fluegel L."/>
            <person name="Davis C.M."/>
            <person name="Simpson J.R."/>
            <person name="Lauterbach L."/>
            <person name="Steele A.D."/>
            <person name="Gui C."/>
            <person name="Meng S."/>
            <person name="Li G."/>
            <person name="Viehrig K."/>
            <person name="Ye F."/>
            <person name="Su P."/>
            <person name="Kiefer A.F."/>
            <person name="Nichols A."/>
            <person name="Cepeda A.J."/>
            <person name="Yan W."/>
            <person name="Fan B."/>
            <person name="Jiang Y."/>
            <person name="Adhikari A."/>
            <person name="Zheng C.-J."/>
            <person name="Schuster L."/>
            <person name="Cowan T.M."/>
            <person name="Smanski M.J."/>
            <person name="Chevrette M.G."/>
            <person name="De Carvalho L.P.S."/>
            <person name="Shen B."/>
        </authorList>
    </citation>
    <scope>NUCLEOTIDE SEQUENCE [LARGE SCALE GENOMIC DNA]</scope>
    <source>
        <strain evidence="4 5">NPDC020295</strain>
    </source>
</reference>
<keyword evidence="5" id="KW-1185">Reference proteome</keyword>
<comment type="caution">
    <text evidence="4">The sequence shown here is derived from an EMBL/GenBank/DDBJ whole genome shotgun (WGS) entry which is preliminary data.</text>
</comment>
<feature type="region of interest" description="Disordered" evidence="1">
    <location>
        <begin position="163"/>
        <end position="182"/>
    </location>
</feature>
<dbReference type="InterPro" id="IPR029035">
    <property type="entry name" value="DHS-like_NAD/FAD-binding_dom"/>
</dbReference>
<dbReference type="RefSeq" id="WP_244218246.1">
    <property type="nucleotide sequence ID" value="NZ_JBIRUT010000005.1"/>
</dbReference>
<evidence type="ECO:0000256" key="1">
    <source>
        <dbReference type="SAM" id="MobiDB-lite"/>
    </source>
</evidence>
<dbReference type="EMBL" id="JBIRWM010000003">
    <property type="protein sequence ID" value="MFI2155590.1"/>
    <property type="molecule type" value="Genomic_DNA"/>
</dbReference>
<accession>A0ABW7V504</accession>
<dbReference type="Proteomes" id="UP001611397">
    <property type="component" value="Unassembled WGS sequence"/>
</dbReference>
<dbReference type="PANTHER" id="PTHR42981:SF2">
    <property type="entry name" value="PYRUVATE DEHYDROGENASE [UBIQUINONE]"/>
    <property type="match status" value="1"/>
</dbReference>
<feature type="compositionally biased region" description="Low complexity" evidence="1">
    <location>
        <begin position="344"/>
        <end position="354"/>
    </location>
</feature>
<sequence length="354" mass="35095">MENVSEVVAARLRLMGVDRVYGTSGLAVDPLIGALRGAPTAPGFVQARGEESAALMACAQAKLSGGLGCCVAPPGARALRLLGGLYDAAADRAPVPALVGADPAARHIGGHAVRHLAEVCVYCEEVSGPELMDDALHRAVRAALTDRGAASLVVPRHVLAAPAPGAPPAARPVPPPPRPPAAKDLRRAADVLDGAGKALVVVGNAGRPASRQVVEVARLLGAGVATTGLARDALPDDLPCLAGVAGPLGSEAAATLPGECDTLLLAGAEDLDPAVLPGPGRCRIVAVDREPDDCPLEGGAPAVRVTGDVTACLEALAPLLRPPPTAPGAPGSSGSSGPGGTRGRPGPAATSVRR</sequence>
<evidence type="ECO:0000313" key="5">
    <source>
        <dbReference type="Proteomes" id="UP001611397"/>
    </source>
</evidence>
<evidence type="ECO:0000313" key="4">
    <source>
        <dbReference type="EMBL" id="MFI2155590.1"/>
    </source>
</evidence>
<evidence type="ECO:0000259" key="3">
    <source>
        <dbReference type="Pfam" id="PF02776"/>
    </source>
</evidence>
<feature type="compositionally biased region" description="Pro residues" evidence="1">
    <location>
        <begin position="164"/>
        <end position="180"/>
    </location>
</feature>
<dbReference type="InterPro" id="IPR012001">
    <property type="entry name" value="Thiamin_PyroP_enz_TPP-bd_dom"/>
</dbReference>
<dbReference type="InterPro" id="IPR012000">
    <property type="entry name" value="Thiamin_PyroP_enz_cen_dom"/>
</dbReference>
<dbReference type="Gene3D" id="3.40.50.1220">
    <property type="entry name" value="TPP-binding domain"/>
    <property type="match status" value="1"/>
</dbReference>
<feature type="domain" description="Thiamine pyrophosphate enzyme central" evidence="2">
    <location>
        <begin position="185"/>
        <end position="316"/>
    </location>
</feature>
<dbReference type="InterPro" id="IPR047211">
    <property type="entry name" value="POXB-like"/>
</dbReference>
<dbReference type="PANTHER" id="PTHR42981">
    <property type="entry name" value="PYRUVATE DEHYDROGENASE [UBIQUINONE]"/>
    <property type="match status" value="1"/>
</dbReference>